<dbReference type="GO" id="GO:0000034">
    <property type="term" value="F:adenine deaminase activity"/>
    <property type="evidence" value="ECO:0007669"/>
    <property type="project" value="UniProtKB-EC"/>
</dbReference>
<organism evidence="2 3">
    <name type="scientific">Desulfotignum phosphitoxidans DSM 13687</name>
    <dbReference type="NCBI Taxonomy" id="1286635"/>
    <lineage>
        <taxon>Bacteria</taxon>
        <taxon>Pseudomonadati</taxon>
        <taxon>Thermodesulfobacteriota</taxon>
        <taxon>Desulfobacteria</taxon>
        <taxon>Desulfobacterales</taxon>
        <taxon>Desulfobacteraceae</taxon>
        <taxon>Desulfotignum</taxon>
    </lineage>
</organism>
<keyword evidence="2" id="KW-0378">Hydrolase</keyword>
<proteinExistence type="predicted"/>
<feature type="domain" description="Type I restriction enzyme R protein N-terminal" evidence="1">
    <location>
        <begin position="26"/>
        <end position="138"/>
    </location>
</feature>
<comment type="caution">
    <text evidence="2">The sequence shown here is derived from an EMBL/GenBank/DDBJ whole genome shotgun (WGS) entry which is preliminary data.</text>
</comment>
<dbReference type="EC" id="3.5.4.2" evidence="2"/>
<name>S0G4Y8_9BACT</name>
<dbReference type="AlphaFoldDB" id="S0G4Y8"/>
<dbReference type="OrthoDB" id="5430956at2"/>
<protein>
    <submittedName>
        <fullName evidence="2">Adenine deaminase Ade</fullName>
        <ecNumber evidence="2">3.5.4.2</ecNumber>
    </submittedName>
</protein>
<gene>
    <name evidence="2" type="primary">ade</name>
    <name evidence="2" type="ORF">Dpo_2c04900</name>
</gene>
<accession>S0G4Y8</accession>
<dbReference type="Pfam" id="PF13588">
    <property type="entry name" value="HSDR_N_2"/>
    <property type="match status" value="1"/>
</dbReference>
<dbReference type="Proteomes" id="UP000014216">
    <property type="component" value="Unassembled WGS sequence"/>
</dbReference>
<dbReference type="RefSeq" id="WP_006965065.1">
    <property type="nucleotide sequence ID" value="NZ_APJX01000002.1"/>
</dbReference>
<dbReference type="InterPro" id="IPR029464">
    <property type="entry name" value="HSDR_N"/>
</dbReference>
<keyword evidence="3" id="KW-1185">Reference proteome</keyword>
<reference evidence="2 3" key="1">
    <citation type="journal article" date="2013" name="Genome Announc.">
        <title>Draft Genome Sequence of Desulfotignum phosphitoxidans DSM 13687 Strain FiPS-3.</title>
        <authorList>
            <person name="Poehlein A."/>
            <person name="Daniel R."/>
            <person name="Simeonova D.D."/>
        </authorList>
    </citation>
    <scope>NUCLEOTIDE SEQUENCE [LARGE SCALE GENOMIC DNA]</scope>
    <source>
        <strain evidence="2 3">DSM 13687</strain>
    </source>
</reference>
<dbReference type="EMBL" id="APJX01000002">
    <property type="protein sequence ID" value="EMS80789.1"/>
    <property type="molecule type" value="Genomic_DNA"/>
</dbReference>
<evidence type="ECO:0000313" key="3">
    <source>
        <dbReference type="Proteomes" id="UP000014216"/>
    </source>
</evidence>
<sequence length="186" mass="20575">MQENPHHLVMGELTDYLTGETVPDTHDERFRQKIARHLVQVCGYEKKQIESRKQVIIKTGEKTARLWMDFLVSTGDKTGMMIRYAPGSLVTRRLPNLALSRLVYPYQIPVVVTCNGEDAEVINGVTGKVTGQGVDAIPDRQTLMALDIAASFPKVSQALHDKASRIAFACEVDGACPCDTDVCILD</sequence>
<evidence type="ECO:0000313" key="2">
    <source>
        <dbReference type="EMBL" id="EMS80789.1"/>
    </source>
</evidence>
<evidence type="ECO:0000259" key="1">
    <source>
        <dbReference type="Pfam" id="PF13588"/>
    </source>
</evidence>